<feature type="transmembrane region" description="Helical" evidence="7">
    <location>
        <begin position="285"/>
        <end position="311"/>
    </location>
</feature>
<protein>
    <submittedName>
        <fullName evidence="9">Cationic amino acid transporter 4-like isoform X3</fullName>
    </submittedName>
</protein>
<evidence type="ECO:0000256" key="5">
    <source>
        <dbReference type="ARBA" id="ARBA00023136"/>
    </source>
</evidence>
<keyword evidence="2" id="KW-0813">Transport</keyword>
<comment type="subcellular location">
    <subcellularLocation>
        <location evidence="1">Membrane</location>
        <topology evidence="1">Multi-pass membrane protein</topology>
    </subcellularLocation>
</comment>
<evidence type="ECO:0000313" key="9">
    <source>
        <dbReference type="RefSeq" id="XP_070484820.1"/>
    </source>
</evidence>
<dbReference type="PANTHER" id="PTHR43243:SF4">
    <property type="entry name" value="CATIONIC AMINO ACID TRANSPORTER 4"/>
    <property type="match status" value="1"/>
</dbReference>
<keyword evidence="4 7" id="KW-1133">Transmembrane helix</keyword>
<sequence length="578" mass="60970">MWPNRVCCGPSPGAALTMAWGLPSTTSLAHFCQKLNRLKPLEESTTETSLRRCLTTLDLTLMGMGATVGSGLYVISGTVAKEMTGPAVLVSFSIAAMAFLLAALCYVEFGARVPRTGSAYLFTYVSLGELWAFLIGWNVLLGSLISGASVARASSSYLDAIFSHRIRNFTMAHVGIWQVPFLAQYPDFLAAGVTVLASTFVSCGARVSSWLNHVLLAINLLVILFIIILGFVLARPYNWSADEGGFAPFGFSGIMAGAATCFYAYLGLGVIAVSSEEAQNPKRAVPMAIIITLGLVAGTNILVSTVLTLIVPWHSLDPDSALADAFYQRGYSWVAFIVAAGAICGSHGAPDSSPEHPPQRLPHAAAELTDLAELVRLAADWTHGVFWLRHLAQQGEPAGAARVDCHTRQPGGDSTGPAVPQPGTGPVARPHGAARQSMRTAGGLPALLHLLTGTEGLAAPFTPGNSGFQDCPCQGVLRTSDLSPGAELRVFGSGPWPLLVVDSAQYLPVYDQLQLPGQVEQGGQGRGLQPQGSTIITAQSPPWPAIVSIVVFFVALSPHLPPGTRQLSLIHSKDAEVL</sequence>
<dbReference type="PANTHER" id="PTHR43243">
    <property type="entry name" value="INNER MEMBRANE TRANSPORTER YGJI-RELATED"/>
    <property type="match status" value="1"/>
</dbReference>
<dbReference type="Gene3D" id="1.20.1740.10">
    <property type="entry name" value="Amino acid/polyamine transporter I"/>
    <property type="match status" value="1"/>
</dbReference>
<dbReference type="Proteomes" id="UP001652662">
    <property type="component" value="Chromosome 7"/>
</dbReference>
<evidence type="ECO:0000256" key="6">
    <source>
        <dbReference type="SAM" id="MobiDB-lite"/>
    </source>
</evidence>
<feature type="transmembrane region" description="Helical" evidence="7">
    <location>
        <begin position="53"/>
        <end position="75"/>
    </location>
</feature>
<evidence type="ECO:0000256" key="1">
    <source>
        <dbReference type="ARBA" id="ARBA00004141"/>
    </source>
</evidence>
<feature type="transmembrane region" description="Helical" evidence="7">
    <location>
        <begin position="246"/>
        <end position="273"/>
    </location>
</feature>
<dbReference type="InterPro" id="IPR002293">
    <property type="entry name" value="AA/rel_permease1"/>
</dbReference>
<feature type="transmembrane region" description="Helical" evidence="7">
    <location>
        <begin position="214"/>
        <end position="234"/>
    </location>
</feature>
<feature type="transmembrane region" description="Helical" evidence="7">
    <location>
        <begin position="87"/>
        <end position="107"/>
    </location>
</feature>
<evidence type="ECO:0000256" key="7">
    <source>
        <dbReference type="SAM" id="Phobius"/>
    </source>
</evidence>
<reference evidence="9" key="1">
    <citation type="submission" date="2025-08" db="UniProtKB">
        <authorList>
            <consortium name="RefSeq"/>
        </authorList>
    </citation>
    <scope>IDENTIFICATION</scope>
    <source>
        <tissue evidence="9">Blood</tissue>
    </source>
</reference>
<keyword evidence="3 7" id="KW-0812">Transmembrane</keyword>
<feature type="region of interest" description="Disordered" evidence="6">
    <location>
        <begin position="399"/>
        <end position="437"/>
    </location>
</feature>
<feature type="transmembrane region" description="Helical" evidence="7">
    <location>
        <begin position="119"/>
        <end position="140"/>
    </location>
</feature>
<keyword evidence="5 7" id="KW-0472">Membrane</keyword>
<dbReference type="GeneID" id="103564356"/>
<evidence type="ECO:0000256" key="2">
    <source>
        <dbReference type="ARBA" id="ARBA00022448"/>
    </source>
</evidence>
<organism evidence="8 9">
    <name type="scientific">Equus przewalskii</name>
    <name type="common">Przewalski's horse</name>
    <name type="synonym">Equus caballus przewalskii</name>
    <dbReference type="NCBI Taxonomy" id="9798"/>
    <lineage>
        <taxon>Eukaryota</taxon>
        <taxon>Metazoa</taxon>
        <taxon>Chordata</taxon>
        <taxon>Craniata</taxon>
        <taxon>Vertebrata</taxon>
        <taxon>Euteleostomi</taxon>
        <taxon>Mammalia</taxon>
        <taxon>Eutheria</taxon>
        <taxon>Laurasiatheria</taxon>
        <taxon>Perissodactyla</taxon>
        <taxon>Equidae</taxon>
        <taxon>Equus</taxon>
    </lineage>
</organism>
<name>A0ABM4Q5V5_EQUPR</name>
<dbReference type="RefSeq" id="XP_070484820.1">
    <property type="nucleotide sequence ID" value="XM_070628719.1"/>
</dbReference>
<dbReference type="Pfam" id="PF13520">
    <property type="entry name" value="AA_permease_2"/>
    <property type="match status" value="1"/>
</dbReference>
<evidence type="ECO:0000256" key="4">
    <source>
        <dbReference type="ARBA" id="ARBA00022989"/>
    </source>
</evidence>
<evidence type="ECO:0000313" key="8">
    <source>
        <dbReference type="Proteomes" id="UP001652662"/>
    </source>
</evidence>
<keyword evidence="8" id="KW-1185">Reference proteome</keyword>
<proteinExistence type="predicted"/>
<evidence type="ECO:0000256" key="3">
    <source>
        <dbReference type="ARBA" id="ARBA00022692"/>
    </source>
</evidence>
<accession>A0ABM4Q5V5</accession>
<feature type="transmembrane region" description="Helical" evidence="7">
    <location>
        <begin position="188"/>
        <end position="207"/>
    </location>
</feature>
<gene>
    <name evidence="9" type="primary">LOC103564356</name>
</gene>